<dbReference type="KEGG" id="npy:NPRO_16950"/>
<protein>
    <recommendedName>
        <fullName evidence="4">Helicase XPB/Ssl2 N-terminal domain-containing protein</fullName>
    </recommendedName>
</protein>
<evidence type="ECO:0000313" key="2">
    <source>
        <dbReference type="EMBL" id="BBO24100.1"/>
    </source>
</evidence>
<feature type="signal peptide" evidence="1">
    <location>
        <begin position="1"/>
        <end position="19"/>
    </location>
</feature>
<name>A0A809R9D3_9BACT</name>
<dbReference type="AlphaFoldDB" id="A0A809R9D3"/>
<sequence>MTVVSILAQLIALSVPVGAGDRFCTSLGTLIAQWKEERIVAKEVSFPQATRGLSVFGILTRLGEERLGLFERALHLERDQETPSWFRSSELRRKLQATALEDFRSAKQQLASQGTGSVPERGSDGFRTAAEAIAAVLRSGQRGPSWSSGQLAPVCLQALLEADESELAALRAGSFLRFGRTEKGLERQFKTGALRQIEGYLALMQSADQASGLPPEERIEPAAVGVRISRDNDKWTVIARVFDQMNRVKDTFGLQAELNAAPRYALDDEKMRRIRSVQVRWPASVLALSRAAAPGSGQPAGQVGAEISASSVRAFAESPWSFLAGPIQDALHDAGFEEALVVCDERWILPLIRSAGVGKWQLFEVLAAASEVAPVEVLEIDGVIVIRPRNLLASESSTWNADPAVRYVDSVGARYQESIDDFVALSGAAGSPDLYVLCQATRRLSQRSGVELLSDTPPLRLCQMLLQRDYWTRVRAGEAVSILDTAEDLASARDIIEEWLPFIDAVEQGLNPRPALMAAEEFLSQATFSLDSDQREQFSPVDDSGTGALPVRFDPLEYGSFLQRILPPNLDDSAVLSQYAYRVSVSRLRLKCSFRNGQAVFVPFGTRPTRAPSPQALSSLSKEQIDAILRGYRGTIPLGGIDR</sequence>
<accession>A0A809R9D3</accession>
<dbReference type="EMBL" id="AP021858">
    <property type="protein sequence ID" value="BBO24100.1"/>
    <property type="molecule type" value="Genomic_DNA"/>
</dbReference>
<dbReference type="Proteomes" id="UP000662873">
    <property type="component" value="Chromosome"/>
</dbReference>
<evidence type="ECO:0000313" key="3">
    <source>
        <dbReference type="Proteomes" id="UP000662873"/>
    </source>
</evidence>
<reference evidence="2" key="1">
    <citation type="journal article" name="DNA Res.">
        <title>The physiological potential of anammox bacteria as revealed by their core genome structure.</title>
        <authorList>
            <person name="Okubo T."/>
            <person name="Toyoda A."/>
            <person name="Fukuhara K."/>
            <person name="Uchiyama I."/>
            <person name="Harigaya Y."/>
            <person name="Kuroiwa M."/>
            <person name="Suzuki T."/>
            <person name="Murakami Y."/>
            <person name="Suwa Y."/>
            <person name="Takami H."/>
        </authorList>
    </citation>
    <scope>NUCLEOTIDE SEQUENCE</scope>
    <source>
        <strain evidence="2">317325-2</strain>
    </source>
</reference>
<evidence type="ECO:0008006" key="4">
    <source>
        <dbReference type="Google" id="ProtNLM"/>
    </source>
</evidence>
<evidence type="ECO:0000256" key="1">
    <source>
        <dbReference type="SAM" id="SignalP"/>
    </source>
</evidence>
<proteinExistence type="predicted"/>
<organism evidence="2 3">
    <name type="scientific">Candidatus Nitrosymbiomonas proteolyticus</name>
    <dbReference type="NCBI Taxonomy" id="2608984"/>
    <lineage>
        <taxon>Bacteria</taxon>
        <taxon>Bacillati</taxon>
        <taxon>Armatimonadota</taxon>
        <taxon>Armatimonadota incertae sedis</taxon>
        <taxon>Candidatus Nitrosymbiomonas</taxon>
    </lineage>
</organism>
<keyword evidence="1" id="KW-0732">Signal</keyword>
<gene>
    <name evidence="2" type="ORF">NPRO_16950</name>
</gene>
<feature type="chain" id="PRO_5035271884" description="Helicase XPB/Ssl2 N-terminal domain-containing protein" evidence="1">
    <location>
        <begin position="20"/>
        <end position="643"/>
    </location>
</feature>